<feature type="domain" description="DUF4935" evidence="2">
    <location>
        <begin position="4"/>
        <end position="175"/>
    </location>
</feature>
<comment type="caution">
    <text evidence="3">The sequence shown here is derived from an EMBL/GenBank/DDBJ whole genome shotgun (WGS) entry which is preliminary data.</text>
</comment>
<name>A0ABS2L5Y2_9MICO</name>
<sequence>MLFVVMDTNALFRDPWMTRDAAPKLVDLAATGACKIVYPQVVIDELRRQRVESARGAHEDAAASVQQMRAAGSDVTQTANDLSAAHDRIEADIDSTFHAVLARDGVHAAPVPKVPTSDLLRRDLGRRRPFLEIEQGKTKKSLGFRDVLIWESVLELLVGAEIDDKVLFVTFDNGFLAEDKKSLHQDLMDDVDRLVIPRNRISWSRNIVEAIAIVEAQVPASPPVETMPPVEETPEPKPTASRPSKNPIDVAVNELKQMRSPVAKVDLVKAATDALYDLMNESVSEQLIYGGDYGYPSFVKFTVPAIEDAAIAGIDQTTEFSFKEDPASPDVIIATAVAVVTLEGGLYRGDWHSGDGEVSIIGELNNHYLEASAEVEVRVVVQLDIEGGSGIPIDVVLEDPRPAVGIVDDVLDFALAD</sequence>
<protein>
    <submittedName>
        <fullName evidence="3">rRNA-processing protein FCF1</fullName>
    </submittedName>
</protein>
<evidence type="ECO:0000259" key="2">
    <source>
        <dbReference type="Pfam" id="PF16289"/>
    </source>
</evidence>
<evidence type="ECO:0000313" key="3">
    <source>
        <dbReference type="EMBL" id="MBM7472510.1"/>
    </source>
</evidence>
<evidence type="ECO:0000313" key="4">
    <source>
        <dbReference type="Proteomes" id="UP000776164"/>
    </source>
</evidence>
<feature type="region of interest" description="Disordered" evidence="1">
    <location>
        <begin position="222"/>
        <end position="246"/>
    </location>
</feature>
<gene>
    <name evidence="3" type="ORF">JOE66_002144</name>
</gene>
<dbReference type="InterPro" id="IPR032557">
    <property type="entry name" value="DUF4935"/>
</dbReference>
<proteinExistence type="predicted"/>
<dbReference type="Pfam" id="PF16289">
    <property type="entry name" value="PIN_12"/>
    <property type="match status" value="1"/>
</dbReference>
<evidence type="ECO:0000256" key="1">
    <source>
        <dbReference type="SAM" id="MobiDB-lite"/>
    </source>
</evidence>
<accession>A0ABS2L5Y2</accession>
<dbReference type="EMBL" id="JAFBBU010000001">
    <property type="protein sequence ID" value="MBM7472510.1"/>
    <property type="molecule type" value="Genomic_DNA"/>
</dbReference>
<reference evidence="3 4" key="1">
    <citation type="submission" date="2021-01" db="EMBL/GenBank/DDBJ databases">
        <title>Sequencing the genomes of 1000 actinobacteria strains.</title>
        <authorList>
            <person name="Klenk H.-P."/>
        </authorList>
    </citation>
    <scope>NUCLEOTIDE SEQUENCE [LARGE SCALE GENOMIC DNA]</scope>
    <source>
        <strain evidence="3 4">DSM 13057</strain>
    </source>
</reference>
<dbReference type="Proteomes" id="UP000776164">
    <property type="component" value="Unassembled WGS sequence"/>
</dbReference>
<organism evidence="3 4">
    <name type="scientific">Subtercola frigoramans</name>
    <dbReference type="NCBI Taxonomy" id="120298"/>
    <lineage>
        <taxon>Bacteria</taxon>
        <taxon>Bacillati</taxon>
        <taxon>Actinomycetota</taxon>
        <taxon>Actinomycetes</taxon>
        <taxon>Micrococcales</taxon>
        <taxon>Microbacteriaceae</taxon>
        <taxon>Subtercola</taxon>
    </lineage>
</organism>
<dbReference type="RefSeq" id="WP_205109318.1">
    <property type="nucleotide sequence ID" value="NZ_BAAAHT010000004.1"/>
</dbReference>
<keyword evidence="4" id="KW-1185">Reference proteome</keyword>